<keyword evidence="1" id="KW-1185">Reference proteome</keyword>
<gene>
    <name evidence="2" type="primary">LOC105361667</name>
</gene>
<dbReference type="RefSeq" id="XP_011497220.1">
    <property type="nucleotide sequence ID" value="XM_011498918.1"/>
</dbReference>
<dbReference type="AlphaFoldDB" id="A0AAJ7DUT9"/>
<name>A0AAJ7DUT9_9HYME</name>
<dbReference type="Proteomes" id="UP000695007">
    <property type="component" value="Unplaced"/>
</dbReference>
<accession>A0AAJ7DUT9</accession>
<evidence type="ECO:0000313" key="2">
    <source>
        <dbReference type="RefSeq" id="XP_011497220.1"/>
    </source>
</evidence>
<sequence>MEYENIFKGADKFVRHLLHQYFPKSDGTDTDILTLVFLQKLEYNKIRNLSLQNDKIYKGWKNFLNDLPFSSTELVLRPEEKYSYLIFPIFFISYLCVTNDIRTIQLFSFIFEYRFWRWKMYKKYILKQRTDFRKKMKVGPHFDQLGRFPVTGEDMRLYR</sequence>
<organism evidence="1 2">
    <name type="scientific">Ceratosolen solmsi marchali</name>
    <dbReference type="NCBI Taxonomy" id="326594"/>
    <lineage>
        <taxon>Eukaryota</taxon>
        <taxon>Metazoa</taxon>
        <taxon>Ecdysozoa</taxon>
        <taxon>Arthropoda</taxon>
        <taxon>Hexapoda</taxon>
        <taxon>Insecta</taxon>
        <taxon>Pterygota</taxon>
        <taxon>Neoptera</taxon>
        <taxon>Endopterygota</taxon>
        <taxon>Hymenoptera</taxon>
        <taxon>Apocrita</taxon>
        <taxon>Proctotrupomorpha</taxon>
        <taxon>Chalcidoidea</taxon>
        <taxon>Agaonidae</taxon>
        <taxon>Agaoninae</taxon>
        <taxon>Ceratosolen</taxon>
    </lineage>
</organism>
<protein>
    <submittedName>
        <fullName evidence="2">Uncharacterized protein LOC105361667</fullName>
    </submittedName>
</protein>
<proteinExistence type="predicted"/>
<evidence type="ECO:0000313" key="1">
    <source>
        <dbReference type="Proteomes" id="UP000695007"/>
    </source>
</evidence>
<dbReference type="GeneID" id="105361667"/>
<dbReference type="KEGG" id="csol:105361667"/>
<reference evidence="2" key="1">
    <citation type="submission" date="2025-08" db="UniProtKB">
        <authorList>
            <consortium name="RefSeq"/>
        </authorList>
    </citation>
    <scope>IDENTIFICATION</scope>
</reference>